<feature type="transmembrane region" description="Helical" evidence="2">
    <location>
        <begin position="121"/>
        <end position="146"/>
    </location>
</feature>
<dbReference type="Proteomes" id="UP000593892">
    <property type="component" value="Chromosome"/>
</dbReference>
<dbReference type="AlphaFoldDB" id="A0A7S7NS93"/>
<name>A0A7S7NS93_PALFE</name>
<organism evidence="3 4">
    <name type="scientific">Paludibaculum fermentans</name>
    <dbReference type="NCBI Taxonomy" id="1473598"/>
    <lineage>
        <taxon>Bacteria</taxon>
        <taxon>Pseudomonadati</taxon>
        <taxon>Acidobacteriota</taxon>
        <taxon>Terriglobia</taxon>
        <taxon>Bryobacterales</taxon>
        <taxon>Bryobacteraceae</taxon>
        <taxon>Paludibaculum</taxon>
    </lineage>
</organism>
<feature type="region of interest" description="Disordered" evidence="1">
    <location>
        <begin position="311"/>
        <end position="347"/>
    </location>
</feature>
<feature type="transmembrane region" description="Helical" evidence="2">
    <location>
        <begin position="193"/>
        <end position="219"/>
    </location>
</feature>
<reference evidence="3 4" key="1">
    <citation type="submission" date="2020-10" db="EMBL/GenBank/DDBJ databases">
        <title>Complete genome sequence of Paludibaculum fermentans P105T, a facultatively anaerobic acidobacterium capable of dissimilatory Fe(III) reduction.</title>
        <authorList>
            <person name="Dedysh S.N."/>
            <person name="Beletsky A.V."/>
            <person name="Kulichevskaya I.S."/>
            <person name="Mardanov A.V."/>
            <person name="Ravin N.V."/>
        </authorList>
    </citation>
    <scope>NUCLEOTIDE SEQUENCE [LARGE SCALE GENOMIC DNA]</scope>
    <source>
        <strain evidence="3 4">P105</strain>
    </source>
</reference>
<protein>
    <submittedName>
        <fullName evidence="3">Uncharacterized protein</fullName>
    </submittedName>
</protein>
<evidence type="ECO:0000313" key="3">
    <source>
        <dbReference type="EMBL" id="QOY88770.1"/>
    </source>
</evidence>
<keyword evidence="2" id="KW-0812">Transmembrane</keyword>
<feature type="transmembrane region" description="Helical" evidence="2">
    <location>
        <begin position="51"/>
        <end position="74"/>
    </location>
</feature>
<feature type="transmembrane region" description="Helical" evidence="2">
    <location>
        <begin position="166"/>
        <end position="187"/>
    </location>
</feature>
<feature type="transmembrane region" description="Helical" evidence="2">
    <location>
        <begin position="12"/>
        <end position="35"/>
    </location>
</feature>
<gene>
    <name evidence="3" type="ORF">IRI77_02055</name>
</gene>
<keyword evidence="2" id="KW-0472">Membrane</keyword>
<feature type="transmembrane region" description="Helical" evidence="2">
    <location>
        <begin position="86"/>
        <end position="109"/>
    </location>
</feature>
<feature type="transmembrane region" description="Helical" evidence="2">
    <location>
        <begin position="231"/>
        <end position="249"/>
    </location>
</feature>
<keyword evidence="2" id="KW-1133">Transmembrane helix</keyword>
<feature type="transmembrane region" description="Helical" evidence="2">
    <location>
        <begin position="279"/>
        <end position="298"/>
    </location>
</feature>
<dbReference type="RefSeq" id="WP_194450432.1">
    <property type="nucleotide sequence ID" value="NZ_CP063849.1"/>
</dbReference>
<sequence length="347" mass="37683">MSPRWIGIRASAVISILGSLALLLIAGLMLVSVLINPPAPEAPTLPFPMKYFVIGMANVVILLAAWGIATAVGIFRRRRWARMSILIFAAILAFFAVGGAAMMAVIPLPETPGADPSIMPIVRAVIVGFYCVLAAIGAWWLVLFNLTRSQPYFSGPVTTSEPVRPLSITIIGWYFLFGALCCLPMALFRFPFMFLGIIFTEAGAICLYLAFAAVQMYLGLGLLRLREPARVASIAYFCVMVVSGISSLVPSRQQELLRQMRLAYSWMNQPGQDSYPFQLQWPFTLLMLLLAGLPVYFLHLRRAAFLPASLTTHSNGPGERSQALPSGASVEPEPSGAGEGPGPDKED</sequence>
<dbReference type="KEGG" id="pfer:IRI77_02055"/>
<keyword evidence="4" id="KW-1185">Reference proteome</keyword>
<proteinExistence type="predicted"/>
<evidence type="ECO:0000256" key="2">
    <source>
        <dbReference type="SAM" id="Phobius"/>
    </source>
</evidence>
<dbReference type="EMBL" id="CP063849">
    <property type="protein sequence ID" value="QOY88770.1"/>
    <property type="molecule type" value="Genomic_DNA"/>
</dbReference>
<evidence type="ECO:0000313" key="4">
    <source>
        <dbReference type="Proteomes" id="UP000593892"/>
    </source>
</evidence>
<evidence type="ECO:0000256" key="1">
    <source>
        <dbReference type="SAM" id="MobiDB-lite"/>
    </source>
</evidence>
<accession>A0A7S7NS93</accession>